<dbReference type="VEuPathDB" id="PlasmoDB:PVPAM_060037400"/>
<evidence type="ECO:0000313" key="2">
    <source>
        <dbReference type="EMBL" id="SCA60762.1"/>
    </source>
</evidence>
<name>A0A1G4E8C8_PLAVI</name>
<gene>
    <name evidence="2" type="ORF">PVC01_000115200</name>
</gene>
<dbReference type="Pfam" id="PF05795">
    <property type="entry name" value="Plasmodium_Vir"/>
    <property type="match status" value="1"/>
</dbReference>
<reference evidence="2 3" key="1">
    <citation type="submission" date="2016-07" db="EMBL/GenBank/DDBJ databases">
        <authorList>
            <consortium name="Pathogen Informatics"/>
        </authorList>
    </citation>
    <scope>NUCLEOTIDE SEQUENCE [LARGE SCALE GENOMIC DNA]</scope>
</reference>
<dbReference type="AlphaFoldDB" id="A0A1G4E8C8"/>
<evidence type="ECO:0000256" key="1">
    <source>
        <dbReference type="SAM" id="MobiDB-lite"/>
    </source>
</evidence>
<sequence>MKNESCDNNNEFYQKLNDLKEKYSTIHNICNIDNFEIGKEEFDKKKKLYLLGEILNLFEKEYTTISLAAKPFYNQYFEKCAHIYEQIVSADKCEINKYYNKELTKFKNNFNTAKSFLFEKGVSITHDLITYNEPDCPEKLQSLQREGARGESEQSEGEGPREQGRVAGPAEQEGAGLETAGAEVSASAGMQEQQSVSGVEPGSRTETELLQTAKEKRFDGEGTIVAGINRDTPEPIVPKSASTIGATLAGSSLFLLMMYKYTPLGSWVSTKILRKDKLMDNINKNNYELLLNDVGNREGSINDTMYNIRYNNISNP</sequence>
<dbReference type="VEuPathDB" id="PlasmoDB:PVP01_0004630"/>
<organism evidence="2 3">
    <name type="scientific">Plasmodium vivax</name>
    <name type="common">malaria parasite P. vivax</name>
    <dbReference type="NCBI Taxonomy" id="5855"/>
    <lineage>
        <taxon>Eukaryota</taxon>
        <taxon>Sar</taxon>
        <taxon>Alveolata</taxon>
        <taxon>Apicomplexa</taxon>
        <taxon>Aconoidasida</taxon>
        <taxon>Haemosporida</taxon>
        <taxon>Plasmodiidae</taxon>
        <taxon>Plasmodium</taxon>
        <taxon>Plasmodium (Plasmodium)</taxon>
    </lineage>
</organism>
<dbReference type="EMBL" id="FLYI01000487">
    <property type="protein sequence ID" value="SCA60762.1"/>
    <property type="molecule type" value="Genomic_DNA"/>
</dbReference>
<feature type="region of interest" description="Disordered" evidence="1">
    <location>
        <begin position="142"/>
        <end position="205"/>
    </location>
</feature>
<dbReference type="Proteomes" id="UP000305196">
    <property type="component" value="Unassembled WGS sequence"/>
</dbReference>
<feature type="compositionally biased region" description="Basic and acidic residues" evidence="1">
    <location>
        <begin position="146"/>
        <end position="164"/>
    </location>
</feature>
<protein>
    <submittedName>
        <fullName evidence="2">Vir protein, putative</fullName>
    </submittedName>
</protein>
<feature type="compositionally biased region" description="Polar residues" evidence="1">
    <location>
        <begin position="188"/>
        <end position="197"/>
    </location>
</feature>
<evidence type="ECO:0000313" key="3">
    <source>
        <dbReference type="Proteomes" id="UP000305196"/>
    </source>
</evidence>
<proteinExistence type="predicted"/>
<dbReference type="VEuPathDB" id="PlasmoDB:PVW1_050006100"/>
<accession>A0A1G4E8C8</accession>
<dbReference type="InterPro" id="IPR008780">
    <property type="entry name" value="Plasmodium_Vir"/>
</dbReference>